<name>A0ABY4DB12_9SPIR</name>
<dbReference type="Proteomes" id="UP000829708">
    <property type="component" value="Chromosome"/>
</dbReference>
<dbReference type="Pfam" id="PF07205">
    <property type="entry name" value="DUF1413"/>
    <property type="match status" value="1"/>
</dbReference>
<gene>
    <name evidence="1" type="ORF">MUG09_01600</name>
</gene>
<dbReference type="InterPro" id="IPR010813">
    <property type="entry name" value="DUF1413"/>
</dbReference>
<accession>A0ABY4DB12</accession>
<dbReference type="EMBL" id="CP094929">
    <property type="protein sequence ID" value="UOM51467.1"/>
    <property type="molecule type" value="Genomic_DNA"/>
</dbReference>
<keyword evidence="1" id="KW-0238">DNA-binding</keyword>
<reference evidence="2" key="1">
    <citation type="journal article" date="2024" name="J Bioinform Genom">
        <title>Complete genome sequence of the type strain bacterium Sphaerochaeta associata GLS2t (VKM B-2742)t.</title>
        <authorList>
            <person name="Troshina O.Y."/>
            <person name="Tepeeva A.N."/>
            <person name="Arzamasceva V.O."/>
            <person name="Whitman W.B."/>
            <person name="Varghese N."/>
            <person name="Shapiro N."/>
            <person name="Woyke T."/>
            <person name="Kripides N.C."/>
            <person name="Vasilenko O.V."/>
        </authorList>
    </citation>
    <scope>NUCLEOTIDE SEQUENCE [LARGE SCALE GENOMIC DNA]</scope>
    <source>
        <strain evidence="2">GLS2T</strain>
    </source>
</reference>
<protein>
    <submittedName>
        <fullName evidence="1">Single-stranded DNA-binding protein</fullName>
    </submittedName>
</protein>
<sequence length="77" mass="8853">MGDMNSLLKTAIDETKHVREGEIFLVKDLFKGYEWNRIPKRDRLMLGSLFLSYIGTQDCKVTVADKGASGQQRYLKQ</sequence>
<evidence type="ECO:0000313" key="1">
    <source>
        <dbReference type="EMBL" id="UOM51467.1"/>
    </source>
</evidence>
<organism evidence="1 2">
    <name type="scientific">Sphaerochaeta associata</name>
    <dbReference type="NCBI Taxonomy" id="1129264"/>
    <lineage>
        <taxon>Bacteria</taxon>
        <taxon>Pseudomonadati</taxon>
        <taxon>Spirochaetota</taxon>
        <taxon>Spirochaetia</taxon>
        <taxon>Spirochaetales</taxon>
        <taxon>Sphaerochaetaceae</taxon>
        <taxon>Sphaerochaeta</taxon>
    </lineage>
</organism>
<keyword evidence="2" id="KW-1185">Reference proteome</keyword>
<evidence type="ECO:0000313" key="2">
    <source>
        <dbReference type="Proteomes" id="UP000829708"/>
    </source>
</evidence>
<dbReference type="GO" id="GO:0003677">
    <property type="term" value="F:DNA binding"/>
    <property type="evidence" value="ECO:0007669"/>
    <property type="project" value="UniProtKB-KW"/>
</dbReference>
<proteinExistence type="predicted"/>
<dbReference type="RefSeq" id="WP_244772830.1">
    <property type="nucleotide sequence ID" value="NZ_CP094929.1"/>
</dbReference>